<sequence>MSNDNTKSYLQTRVFDLMKITPEQNKVKVTVEDAEGTDRTVTMDIFSSDDKDNIDILVYTIDRKLIIYDHPDANPEHPNINNNRDRYFKIKRLKEPKGDMKYMMPKGVGTYPFFAPGLVEKYEKAEQIKTLVLTEGYFKAFTASIHGWDIVGLSSITHYADTKTKAIHPDIAKIILKCKVENVVMLYDGDCLNISTKALEAGEDLAKRPNSFLSSMLKVRELLTDYDVKIYFAHVLSENINNAPKGLDDVLIECAGKEKEILEDMLMLGTPGQYFYRLNVSSFQKKLQPYFNLKNADQFYSAWGDIIKDREFSYFGTRYKADTKTGKLIKTVPKEAKNFMRVGDDYYELVEVPTIYEDTETKLFKRAKSTIKDDFGVDIFKNIPKYKAFTNMPSHTNFQQVINNCYNKYAPFTHEVQEGDWSTTKYFLEHIFGEQYEFGLDYIQILYQYPTQVLPILCLVSKENKTGKTTFLDFLKIIFGENACKVGNAELSNEFNAYTATRLIVGVDETFLEKKTTIEKIKMLSTSNRVAMQRKGVDHEEMWHFAKYILVSNNEDNFIYASDEDVRYWVRKVPVIQKEVPDILSTLHTEVPAFLFFLNNRKISVKKTGRAWFEPKLLETEALRRLRIASKPTIEKEITEMLRGMFSAFAVPEIRMTTDDIKERINKKNIENSYINHIVTDNMSVKKSDKVVRYKIPAWVINPLDTEEYIKGDESKKPGRPFIFEVEKFLSPEEIKNLSIEKPDQQKDVDPGEKQGDLPF</sequence>
<dbReference type="InterPro" id="IPR027417">
    <property type="entry name" value="P-loop_NTPase"/>
</dbReference>
<dbReference type="AlphaFoldDB" id="A0A653AB22"/>
<feature type="domain" description="NrS-1 polymerase-like helicase" evidence="2">
    <location>
        <begin position="459"/>
        <end position="565"/>
    </location>
</feature>
<dbReference type="Pfam" id="PF19263">
    <property type="entry name" value="DUF5906"/>
    <property type="match status" value="1"/>
</dbReference>
<dbReference type="Gene3D" id="3.40.50.300">
    <property type="entry name" value="P-loop containing nucleotide triphosphate hydrolases"/>
    <property type="match status" value="1"/>
</dbReference>
<dbReference type="InterPro" id="IPR045455">
    <property type="entry name" value="NrS-1_pol-like_helicase"/>
</dbReference>
<accession>A0A653AB22</accession>
<evidence type="ECO:0000256" key="1">
    <source>
        <dbReference type="SAM" id="MobiDB-lite"/>
    </source>
</evidence>
<organism evidence="3">
    <name type="scientific">uncultured Paludibacter sp</name>
    <dbReference type="NCBI Taxonomy" id="497635"/>
    <lineage>
        <taxon>Bacteria</taxon>
        <taxon>Pseudomonadati</taxon>
        <taxon>Bacteroidota</taxon>
        <taxon>Bacteroidia</taxon>
        <taxon>Bacteroidales</taxon>
        <taxon>Paludibacteraceae</taxon>
        <taxon>Paludibacter</taxon>
        <taxon>environmental samples</taxon>
    </lineage>
</organism>
<gene>
    <name evidence="3" type="ORF">TRIP_D300124</name>
</gene>
<dbReference type="EMBL" id="UPXZ01000024">
    <property type="protein sequence ID" value="VBB45205.1"/>
    <property type="molecule type" value="Genomic_DNA"/>
</dbReference>
<name>A0A653AB22_9BACT</name>
<proteinExistence type="predicted"/>
<protein>
    <recommendedName>
        <fullName evidence="2">NrS-1 polymerase-like helicase domain-containing protein</fullName>
    </recommendedName>
</protein>
<evidence type="ECO:0000259" key="2">
    <source>
        <dbReference type="Pfam" id="PF19263"/>
    </source>
</evidence>
<feature type="region of interest" description="Disordered" evidence="1">
    <location>
        <begin position="737"/>
        <end position="760"/>
    </location>
</feature>
<evidence type="ECO:0000313" key="3">
    <source>
        <dbReference type="EMBL" id="VBB45205.1"/>
    </source>
</evidence>
<reference evidence="3" key="1">
    <citation type="submission" date="2018-07" db="EMBL/GenBank/DDBJ databases">
        <authorList>
            <consortium name="Genoscope - CEA"/>
            <person name="William W."/>
        </authorList>
    </citation>
    <scope>NUCLEOTIDE SEQUENCE</scope>
    <source>
        <strain evidence="3">IK1</strain>
    </source>
</reference>